<evidence type="ECO:0000313" key="3">
    <source>
        <dbReference type="Proteomes" id="UP000515955"/>
    </source>
</evidence>
<sequence>MTTRAWMVALAAVGFAPQIVQAQSAPRVINDPASLDWLYYGSDYTVKPLTGVPISGGAAVEVKVRRGSQPYAAGTNILLTAPIVKGRDYAIRFWARAVKSSASDGQGKILVRFFRNEEPYNGFGDTTVTVGPEWKTYEVAARATMDIPANAGVGLQLASVSQTLQLGQAHVVEGSMTVTPNAVKPTGDPLPPQLEGKGELLNVPTNRQWVTYGNAQTSETTTTDVYTRQATLLTVSQAGKEPYDAGANAPIAGAVRKGDRLLVAVLARAKSAETPNGTGLVSLRMQSNKAPYAGWGEEAIHLAPGWKLFQWRTTATMDLPAGGGEVAIHTGLAKQQVEIGPVYVIRLKGD</sequence>
<gene>
    <name evidence="2" type="ORF">H9L12_06170</name>
</gene>
<protein>
    <recommendedName>
        <fullName evidence="4">CBM-cenC domain-containing protein</fullName>
    </recommendedName>
</protein>
<dbReference type="SUPFAM" id="SSF49785">
    <property type="entry name" value="Galactose-binding domain-like"/>
    <property type="match status" value="2"/>
</dbReference>
<dbReference type="RefSeq" id="WP_187543049.1">
    <property type="nucleotide sequence ID" value="NZ_CP060717.1"/>
</dbReference>
<evidence type="ECO:0008006" key="4">
    <source>
        <dbReference type="Google" id="ProtNLM"/>
    </source>
</evidence>
<feature type="signal peptide" evidence="1">
    <location>
        <begin position="1"/>
        <end position="22"/>
    </location>
</feature>
<organism evidence="2 3">
    <name type="scientific">Sphingomonas rhizophila</name>
    <dbReference type="NCBI Taxonomy" id="2071607"/>
    <lineage>
        <taxon>Bacteria</taxon>
        <taxon>Pseudomonadati</taxon>
        <taxon>Pseudomonadota</taxon>
        <taxon>Alphaproteobacteria</taxon>
        <taxon>Sphingomonadales</taxon>
        <taxon>Sphingomonadaceae</taxon>
        <taxon>Sphingomonas</taxon>
    </lineage>
</organism>
<reference evidence="2 3" key="1">
    <citation type="submission" date="2020-08" db="EMBL/GenBank/DDBJ databases">
        <title>Genome sequence of Sphingomonas rhizophila KACC 19189T.</title>
        <authorList>
            <person name="Hyun D.-W."/>
            <person name="Bae J.-W."/>
        </authorList>
    </citation>
    <scope>NUCLEOTIDE SEQUENCE [LARGE SCALE GENOMIC DNA]</scope>
    <source>
        <strain evidence="2 3">KACC 19189</strain>
    </source>
</reference>
<dbReference type="Gene3D" id="2.60.120.260">
    <property type="entry name" value="Galactose-binding domain-like"/>
    <property type="match status" value="2"/>
</dbReference>
<dbReference type="InterPro" id="IPR008979">
    <property type="entry name" value="Galactose-bd-like_sf"/>
</dbReference>
<dbReference type="EMBL" id="CP060717">
    <property type="protein sequence ID" value="QNN66064.1"/>
    <property type="molecule type" value="Genomic_DNA"/>
</dbReference>
<dbReference type="AlphaFoldDB" id="A0A7G9SDY9"/>
<dbReference type="Proteomes" id="UP000515955">
    <property type="component" value="Chromosome"/>
</dbReference>
<proteinExistence type="predicted"/>
<accession>A0A7G9SDY9</accession>
<feature type="chain" id="PRO_5028864930" description="CBM-cenC domain-containing protein" evidence="1">
    <location>
        <begin position="23"/>
        <end position="350"/>
    </location>
</feature>
<keyword evidence="3" id="KW-1185">Reference proteome</keyword>
<evidence type="ECO:0000313" key="2">
    <source>
        <dbReference type="EMBL" id="QNN66064.1"/>
    </source>
</evidence>
<evidence type="ECO:0000256" key="1">
    <source>
        <dbReference type="SAM" id="SignalP"/>
    </source>
</evidence>
<dbReference type="KEGG" id="srhi:H9L12_06170"/>
<name>A0A7G9SDY9_9SPHN</name>
<keyword evidence="1" id="KW-0732">Signal</keyword>